<evidence type="ECO:0000256" key="5">
    <source>
        <dbReference type="SAM" id="MobiDB-lite"/>
    </source>
</evidence>
<sequence>MTTSTVIPIPVTNSTDRTRDSSKRRKRKKIQRQSDDNVRDQNIRNSINDDCQIKQWKSEAQQQVYLSKLFQALRLGFGTGTGYGYGGGSSAGRAIHETADRVLAVTAKGRTRWSRAILTNKLKIKFMRINRKQRGLVATATGNSRLKKHRVRISKLNRKNLPAVKRKGRVLGGLVPGCTKQPLPVVLEEATNYIPALEMQVKAMSALVELLSGGSSSNSVASAGDSGQLSFGRPPPCL</sequence>
<reference evidence="7 8" key="1">
    <citation type="submission" date="2019-05" db="EMBL/GenBank/DDBJ databases">
        <title>Mikania micrantha, genome provides insights into the molecular mechanism of rapid growth.</title>
        <authorList>
            <person name="Liu B."/>
        </authorList>
    </citation>
    <scope>NUCLEOTIDE SEQUENCE [LARGE SCALE GENOMIC DNA]</scope>
    <source>
        <strain evidence="7">NLD-2019</strain>
        <tissue evidence="7">Leaf</tissue>
    </source>
</reference>
<dbReference type="SUPFAM" id="SSF47459">
    <property type="entry name" value="HLH, helix-loop-helix DNA-binding domain"/>
    <property type="match status" value="1"/>
</dbReference>
<protein>
    <recommendedName>
        <fullName evidence="6">BHLH domain-containing protein</fullName>
    </recommendedName>
</protein>
<dbReference type="GO" id="GO:0006355">
    <property type="term" value="P:regulation of DNA-templated transcription"/>
    <property type="evidence" value="ECO:0007669"/>
    <property type="project" value="InterPro"/>
</dbReference>
<keyword evidence="4" id="KW-0539">Nucleus</keyword>
<dbReference type="InterPro" id="IPR036638">
    <property type="entry name" value="HLH_DNA-bd_sf"/>
</dbReference>
<dbReference type="GO" id="GO:0005634">
    <property type="term" value="C:nucleus"/>
    <property type="evidence" value="ECO:0007669"/>
    <property type="project" value="UniProtKB-SubCell"/>
</dbReference>
<gene>
    <name evidence="7" type="ORF">E3N88_16105</name>
</gene>
<feature type="compositionally biased region" description="Basic residues" evidence="5">
    <location>
        <begin position="22"/>
        <end position="31"/>
    </location>
</feature>
<evidence type="ECO:0000313" key="7">
    <source>
        <dbReference type="EMBL" id="KAD5508402.1"/>
    </source>
</evidence>
<keyword evidence="2" id="KW-0805">Transcription regulation</keyword>
<dbReference type="PANTHER" id="PTHR33124">
    <property type="entry name" value="TRANSCRIPTION FACTOR IBH1-LIKE 1"/>
    <property type="match status" value="1"/>
</dbReference>
<comment type="caution">
    <text evidence="7">The sequence shown here is derived from an EMBL/GenBank/DDBJ whole genome shotgun (WGS) entry which is preliminary data.</text>
</comment>
<dbReference type="OrthoDB" id="1647165at2759"/>
<dbReference type="GO" id="GO:0000976">
    <property type="term" value="F:transcription cis-regulatory region binding"/>
    <property type="evidence" value="ECO:0007669"/>
    <property type="project" value="UniProtKB-ARBA"/>
</dbReference>
<dbReference type="InterPro" id="IPR011598">
    <property type="entry name" value="bHLH_dom"/>
</dbReference>
<keyword evidence="3" id="KW-0804">Transcription</keyword>
<evidence type="ECO:0000259" key="6">
    <source>
        <dbReference type="PROSITE" id="PS50888"/>
    </source>
</evidence>
<evidence type="ECO:0000256" key="1">
    <source>
        <dbReference type="ARBA" id="ARBA00004123"/>
    </source>
</evidence>
<dbReference type="AlphaFoldDB" id="A0A5N6P0J9"/>
<organism evidence="7 8">
    <name type="scientific">Mikania micrantha</name>
    <name type="common">bitter vine</name>
    <dbReference type="NCBI Taxonomy" id="192012"/>
    <lineage>
        <taxon>Eukaryota</taxon>
        <taxon>Viridiplantae</taxon>
        <taxon>Streptophyta</taxon>
        <taxon>Embryophyta</taxon>
        <taxon>Tracheophyta</taxon>
        <taxon>Spermatophyta</taxon>
        <taxon>Magnoliopsida</taxon>
        <taxon>eudicotyledons</taxon>
        <taxon>Gunneridae</taxon>
        <taxon>Pentapetalae</taxon>
        <taxon>asterids</taxon>
        <taxon>campanulids</taxon>
        <taxon>Asterales</taxon>
        <taxon>Asteraceae</taxon>
        <taxon>Asteroideae</taxon>
        <taxon>Heliantheae alliance</taxon>
        <taxon>Eupatorieae</taxon>
        <taxon>Mikania</taxon>
    </lineage>
</organism>
<accession>A0A5N6P0J9</accession>
<evidence type="ECO:0000313" key="8">
    <source>
        <dbReference type="Proteomes" id="UP000326396"/>
    </source>
</evidence>
<dbReference type="InterPro" id="IPR044549">
    <property type="entry name" value="bHLH_AtIBH1-like"/>
</dbReference>
<keyword evidence="8" id="KW-1185">Reference proteome</keyword>
<dbReference type="EMBL" id="SZYD01000008">
    <property type="protein sequence ID" value="KAD5508402.1"/>
    <property type="molecule type" value="Genomic_DNA"/>
</dbReference>
<proteinExistence type="predicted"/>
<dbReference type="GO" id="GO:0046983">
    <property type="term" value="F:protein dimerization activity"/>
    <property type="evidence" value="ECO:0007669"/>
    <property type="project" value="InterPro"/>
</dbReference>
<evidence type="ECO:0000256" key="3">
    <source>
        <dbReference type="ARBA" id="ARBA00023163"/>
    </source>
</evidence>
<feature type="compositionally biased region" description="Basic and acidic residues" evidence="5">
    <location>
        <begin position="32"/>
        <end position="42"/>
    </location>
</feature>
<dbReference type="Proteomes" id="UP000326396">
    <property type="component" value="Linkage Group LG16"/>
</dbReference>
<dbReference type="CDD" id="cd11444">
    <property type="entry name" value="bHLH_AtIBH1_like"/>
    <property type="match status" value="1"/>
</dbReference>
<dbReference type="PROSITE" id="PS50888">
    <property type="entry name" value="BHLH"/>
    <property type="match status" value="1"/>
</dbReference>
<name>A0A5N6P0J9_9ASTR</name>
<feature type="region of interest" description="Disordered" evidence="5">
    <location>
        <begin position="1"/>
        <end position="42"/>
    </location>
</feature>
<evidence type="ECO:0000256" key="2">
    <source>
        <dbReference type="ARBA" id="ARBA00023015"/>
    </source>
</evidence>
<comment type="subcellular location">
    <subcellularLocation>
        <location evidence="1">Nucleus</location>
    </subcellularLocation>
</comment>
<evidence type="ECO:0000256" key="4">
    <source>
        <dbReference type="ARBA" id="ARBA00023242"/>
    </source>
</evidence>
<dbReference type="InterPro" id="IPR044660">
    <property type="entry name" value="IBH1-like"/>
</dbReference>
<dbReference type="PANTHER" id="PTHR33124:SF12">
    <property type="entry name" value="TRANSCRIPTION FACTOR BHLH148"/>
    <property type="match status" value="1"/>
</dbReference>
<feature type="domain" description="BHLH" evidence="6">
    <location>
        <begin position="148"/>
        <end position="197"/>
    </location>
</feature>